<name>A0A6C0EHW8_9ZZZZ</name>
<feature type="domain" description="Glycosyl transferase family 25" evidence="1">
    <location>
        <begin position="4"/>
        <end position="186"/>
    </location>
</feature>
<proteinExistence type="predicted"/>
<reference evidence="2" key="1">
    <citation type="journal article" date="2020" name="Nature">
        <title>Giant virus diversity and host interactions through global metagenomics.</title>
        <authorList>
            <person name="Schulz F."/>
            <person name="Roux S."/>
            <person name="Paez-Espino D."/>
            <person name="Jungbluth S."/>
            <person name="Walsh D.A."/>
            <person name="Denef V.J."/>
            <person name="McMahon K.D."/>
            <person name="Konstantinidis K.T."/>
            <person name="Eloe-Fadrosh E.A."/>
            <person name="Kyrpides N.C."/>
            <person name="Woyke T."/>
        </authorList>
    </citation>
    <scope>NUCLEOTIDE SEQUENCE</scope>
    <source>
        <strain evidence="2">GVMAG-M-3300001351-8</strain>
    </source>
</reference>
<dbReference type="InterPro" id="IPR002654">
    <property type="entry name" value="Glyco_trans_25"/>
</dbReference>
<dbReference type="AlphaFoldDB" id="A0A6C0EHW8"/>
<protein>
    <recommendedName>
        <fullName evidence="1">Glycosyl transferase family 25 domain-containing protein</fullName>
    </recommendedName>
</protein>
<accession>A0A6C0EHW8</accession>
<evidence type="ECO:0000313" key="2">
    <source>
        <dbReference type="EMBL" id="QHT28776.1"/>
    </source>
</evidence>
<organism evidence="2">
    <name type="scientific">viral metagenome</name>
    <dbReference type="NCBI Taxonomy" id="1070528"/>
    <lineage>
        <taxon>unclassified sequences</taxon>
        <taxon>metagenomes</taxon>
        <taxon>organismal metagenomes</taxon>
    </lineage>
</organism>
<dbReference type="Pfam" id="PF01755">
    <property type="entry name" value="Glyco_transf_25"/>
    <property type="match status" value="1"/>
</dbReference>
<dbReference type="EMBL" id="MN738864">
    <property type="protein sequence ID" value="QHT28776.1"/>
    <property type="molecule type" value="Genomic_DNA"/>
</dbReference>
<sequence>MSIPILIINLKNQPDSLTRTFNELYKLSELSNTVTRMNAVNGLDAEKLKHKYISKEVERNIQSIESTVILPTWKSVGCAISHIRCWEYMLKIGLEYAMIMEDDVKINDVDNVLYSINESLRLLNSKLYKNIFISLKSKSNLIPSGFSNNIKNYHQQFTGTSCYFINKNCVEFLLKHLRIITYQIDIEISRLFLKYAKNYDIYGIYHESGIDNYNHVSTVQYHFISYTDLAKIIQSSNYFLPNELIEHIYLGLPTQKSLKTTYLDYNQGNNDYFII</sequence>
<evidence type="ECO:0000259" key="1">
    <source>
        <dbReference type="Pfam" id="PF01755"/>
    </source>
</evidence>